<accession>A0A4V1ISG3</accession>
<dbReference type="Pfam" id="PF08514">
    <property type="entry name" value="STAG"/>
    <property type="match status" value="1"/>
</dbReference>
<protein>
    <recommendedName>
        <fullName evidence="2">SCD domain-containing protein</fullName>
    </recommendedName>
</protein>
<feature type="region of interest" description="Disordered" evidence="1">
    <location>
        <begin position="846"/>
        <end position="887"/>
    </location>
</feature>
<feature type="compositionally biased region" description="Acidic residues" evidence="1">
    <location>
        <begin position="38"/>
        <end position="66"/>
    </location>
</feature>
<feature type="region of interest" description="Disordered" evidence="1">
    <location>
        <begin position="995"/>
        <end position="1014"/>
    </location>
</feature>
<dbReference type="GO" id="GO:0000785">
    <property type="term" value="C:chromatin"/>
    <property type="evidence" value="ECO:0007669"/>
    <property type="project" value="TreeGrafter"/>
</dbReference>
<dbReference type="EMBL" id="KZ994235">
    <property type="protein sequence ID" value="RKO93457.1"/>
    <property type="molecule type" value="Genomic_DNA"/>
</dbReference>
<dbReference type="OrthoDB" id="498590at2759"/>
<feature type="compositionally biased region" description="Low complexity" evidence="1">
    <location>
        <begin position="77"/>
        <end position="93"/>
    </location>
</feature>
<dbReference type="InterPro" id="IPR056396">
    <property type="entry name" value="HEAT_SCC3-SA"/>
</dbReference>
<evidence type="ECO:0000259" key="2">
    <source>
        <dbReference type="PROSITE" id="PS51425"/>
    </source>
</evidence>
<dbReference type="GO" id="GO:0003682">
    <property type="term" value="F:chromatin binding"/>
    <property type="evidence" value="ECO:0007669"/>
    <property type="project" value="TreeGrafter"/>
</dbReference>
<feature type="domain" description="SCD" evidence="2">
    <location>
        <begin position="358"/>
        <end position="455"/>
    </location>
</feature>
<feature type="compositionally biased region" description="Polar residues" evidence="1">
    <location>
        <begin position="8"/>
        <end position="20"/>
    </location>
</feature>
<dbReference type="Proteomes" id="UP000269721">
    <property type="component" value="Unassembled WGS sequence"/>
</dbReference>
<dbReference type="PANTHER" id="PTHR11199">
    <property type="entry name" value="STROMAL ANTIGEN"/>
    <property type="match status" value="1"/>
</dbReference>
<dbReference type="PANTHER" id="PTHR11199:SF0">
    <property type="entry name" value="LD34181P-RELATED"/>
    <property type="match status" value="1"/>
</dbReference>
<organism evidence="3 4">
    <name type="scientific">Blyttiomyces helicus</name>
    <dbReference type="NCBI Taxonomy" id="388810"/>
    <lineage>
        <taxon>Eukaryota</taxon>
        <taxon>Fungi</taxon>
        <taxon>Fungi incertae sedis</taxon>
        <taxon>Chytridiomycota</taxon>
        <taxon>Chytridiomycota incertae sedis</taxon>
        <taxon>Chytridiomycetes</taxon>
        <taxon>Chytridiomycetes incertae sedis</taxon>
        <taxon>Blyttiomyces</taxon>
    </lineage>
</organism>
<dbReference type="GO" id="GO:0007062">
    <property type="term" value="P:sister chromatid cohesion"/>
    <property type="evidence" value="ECO:0007669"/>
    <property type="project" value="UniProtKB-ARBA"/>
</dbReference>
<feature type="region of interest" description="Disordered" evidence="1">
    <location>
        <begin position="563"/>
        <end position="628"/>
    </location>
</feature>
<evidence type="ECO:0000313" key="3">
    <source>
        <dbReference type="EMBL" id="RKO93457.1"/>
    </source>
</evidence>
<dbReference type="GO" id="GO:0005634">
    <property type="term" value="C:nucleus"/>
    <property type="evidence" value="ECO:0007669"/>
    <property type="project" value="TreeGrafter"/>
</dbReference>
<dbReference type="InterPro" id="IPR013721">
    <property type="entry name" value="STAG"/>
</dbReference>
<dbReference type="InterPro" id="IPR020839">
    <property type="entry name" value="SCD"/>
</dbReference>
<proteinExistence type="predicted"/>
<dbReference type="Pfam" id="PF24571">
    <property type="entry name" value="HEAT_SCC3-SA"/>
    <property type="match status" value="1"/>
</dbReference>
<evidence type="ECO:0000313" key="4">
    <source>
        <dbReference type="Proteomes" id="UP000269721"/>
    </source>
</evidence>
<keyword evidence="4" id="KW-1185">Reference proteome</keyword>
<evidence type="ECO:0000256" key="1">
    <source>
        <dbReference type="SAM" id="MobiDB-lite"/>
    </source>
</evidence>
<feature type="compositionally biased region" description="Low complexity" evidence="1">
    <location>
        <begin position="574"/>
        <end position="602"/>
    </location>
</feature>
<dbReference type="Pfam" id="PF21581">
    <property type="entry name" value="SCD"/>
    <property type="match status" value="1"/>
</dbReference>
<feature type="region of interest" description="Disordered" evidence="1">
    <location>
        <begin position="1"/>
        <end position="128"/>
    </location>
</feature>
<gene>
    <name evidence="3" type="ORF">BDK51DRAFT_37291</name>
</gene>
<feature type="compositionally biased region" description="Basic and acidic residues" evidence="1">
    <location>
        <begin position="117"/>
        <end position="127"/>
    </location>
</feature>
<dbReference type="InterPro" id="IPR011989">
    <property type="entry name" value="ARM-like"/>
</dbReference>
<dbReference type="PROSITE" id="PS51425">
    <property type="entry name" value="SCD"/>
    <property type="match status" value="1"/>
</dbReference>
<name>A0A4V1ISG3_9FUNG</name>
<dbReference type="GO" id="GO:0008278">
    <property type="term" value="C:cohesin complex"/>
    <property type="evidence" value="ECO:0007669"/>
    <property type="project" value="TreeGrafter"/>
</dbReference>
<dbReference type="InterPro" id="IPR016024">
    <property type="entry name" value="ARM-type_fold"/>
</dbReference>
<sequence>MLWKASDSVATFTNYPTSLLSPLPLKVGADVEGATNEGESEPEEDQDDDEGAEEDGDESDENEGSDTDFARPAAARKGAPSTKPAAKPAAKTKSTLKKTGKAATSAAAARSRKKKPVANEDGYKDDAEMPENDVSLFEIVQNHGAAIDATVSDWIESYSEDREKAMVELVNFLIQSCGCPGTIDRDAFDDREITTETLEELQNQFDKNIHLDYPLIAKGPGKAAKAKKFRKNLGEFWTKWTVKSTHPILFTEADDWCMESLLVWLVAMSSSLFRPFRHTSTAVALAQHSALCDIAQKVQGEWTTANRQLAVEVKKRGGAAGGRERGEREVKIQESVGVLHSRKMKLEHHMNDLFETVFVHRYRDSDPTIRMECIRELGVWISKFPTTYLDSQYLRYIGWMLSDKIASNDTMPCLHKDASVRLEALRGLSRLYANESMLSGLRQFTERFRERLIEMAGRESDPAVRAEAISTVVNVAAAGLLEDGDSDKILPLVFEADPRVRKLIAGLAADVFNEEYVEPKKEEARARGIGNMSADTDGRWIDVHCLVEMLVKLLRTLEARDAGGAADPTAGEASSQQPKTSQSQSESQSQSLRPQSQSQSQSYGVSMDSDDEDEYDETDEQRDARRWDARERDEVARWTCRNEREGAADGSAAALGFPRVAAAVVTLWDSIDIIKDWKTMCSYLSADLTSSAPAESASQLLAADYRDDSADFYRLLEDEETCLVHVLHHVLAHTISEAEGASSKKSGSTTVASSDARLEISRALVTILPRLLQKYAGEFEGAGVGRLVEIVMLVRLIDIGVYLELRMLKAYDALFEDLKRIFMTHSNPGVLAECAQTLRFLLGSAEKPKPSASTAPTAIPARRRAPRGKAASGPVATGADDADASSNSVNLSTLQKVEDLGEEIASTQIAGLLGELKTIVENDESPSSETPIIETLTSLRNAVRRLAHLWNVLDLGELLASGLGGGDEESEWDSLFELQNKIMEAALTAVTKKIAEPEDAEEEPEEDSEVARSPAPLSEAAAVLDDIIETVLYIMNLDVTWELRKVFFAAAGPAALVPADADAAPPPPLNPSDPAAPPLTPFQTKCDRVIVIAEAIVTNPAPLRFGLGVRLAATKVLTYIFQIVNSDCSKVLPPIARTLDVNIQARATECVARAVELMGVPRRHRRNPQAPGPTVLHPLQAESGRMALLRLVADLSKLAVVPSAGIADPSAMALLARYYNFHPDEPTLSASATLPAQGSPMVDALRPDLDLFGLVWDGIADTFIRRVVWDRVHAAIDAVAEDEGVQELETALGDAAECVFEGLKQSMDLAYTLPNPTLVPTLALAKAIIALIKQWSPSAQKHDDAHAPVTDALLALLRRGADDMVLRTVDAAISGSDTSAGWRVWGAVGGAVRQAIELVGQAKEAEGVEEIGEGISQTLATQGIKPVEGDRKWDGYWAFVKALEKGDSTIKRNTKKGAVRKEISRGKRHCWA</sequence>
<dbReference type="SUPFAM" id="SSF48371">
    <property type="entry name" value="ARM repeat"/>
    <property type="match status" value="1"/>
</dbReference>
<feature type="compositionally biased region" description="Acidic residues" evidence="1">
    <location>
        <begin position="997"/>
        <end position="1008"/>
    </location>
</feature>
<dbReference type="Gene3D" id="1.25.10.10">
    <property type="entry name" value="Leucine-rich Repeat Variant"/>
    <property type="match status" value="1"/>
</dbReference>
<reference evidence="4" key="1">
    <citation type="journal article" date="2018" name="Nat. Microbiol.">
        <title>Leveraging single-cell genomics to expand the fungal tree of life.</title>
        <authorList>
            <person name="Ahrendt S.R."/>
            <person name="Quandt C.A."/>
            <person name="Ciobanu D."/>
            <person name="Clum A."/>
            <person name="Salamov A."/>
            <person name="Andreopoulos B."/>
            <person name="Cheng J.F."/>
            <person name="Woyke T."/>
            <person name="Pelin A."/>
            <person name="Henrissat B."/>
            <person name="Reynolds N.K."/>
            <person name="Benny G.L."/>
            <person name="Smith M.E."/>
            <person name="James T.Y."/>
            <person name="Grigoriev I.V."/>
        </authorList>
    </citation>
    <scope>NUCLEOTIDE SEQUENCE [LARGE SCALE GENOMIC DNA]</scope>
</reference>
<feature type="compositionally biased region" description="Low complexity" evidence="1">
    <location>
        <begin position="850"/>
        <end position="860"/>
    </location>
</feature>
<feature type="compositionally biased region" description="Acidic residues" evidence="1">
    <location>
        <begin position="608"/>
        <end position="620"/>
    </location>
</feature>
<dbReference type="InterPro" id="IPR039662">
    <property type="entry name" value="Cohesin_Scc3/SA"/>
</dbReference>